<gene>
    <name evidence="2" type="primary">LOC107956340</name>
</gene>
<accession>A0A1U8P8I8</accession>
<dbReference type="Proteomes" id="UP000818029">
    <property type="component" value="Chromosome A07"/>
</dbReference>
<evidence type="ECO:0000313" key="1">
    <source>
        <dbReference type="Proteomes" id="UP000818029"/>
    </source>
</evidence>
<dbReference type="Gene3D" id="2.40.70.10">
    <property type="entry name" value="Acid Proteases"/>
    <property type="match status" value="1"/>
</dbReference>
<dbReference type="GeneID" id="107956340"/>
<dbReference type="PANTHER" id="PTHR33067">
    <property type="entry name" value="RNA-DIRECTED DNA POLYMERASE-RELATED"/>
    <property type="match status" value="1"/>
</dbReference>
<dbReference type="RefSeq" id="XP_016747527.2">
    <property type="nucleotide sequence ID" value="XM_016892038.2"/>
</dbReference>
<reference evidence="2" key="2">
    <citation type="submission" date="2025-08" db="UniProtKB">
        <authorList>
            <consortium name="RefSeq"/>
        </authorList>
    </citation>
    <scope>IDENTIFICATION</scope>
</reference>
<protein>
    <submittedName>
        <fullName evidence="2">Uncharacterized protein</fullName>
    </submittedName>
</protein>
<reference evidence="1" key="1">
    <citation type="journal article" date="2020" name="Nat. Genet.">
        <title>Genomic diversifications of five Gossypium allopolyploid species and their impact on cotton improvement.</title>
        <authorList>
            <person name="Chen Z.J."/>
            <person name="Sreedasyam A."/>
            <person name="Ando A."/>
            <person name="Song Q."/>
            <person name="De Santiago L.M."/>
            <person name="Hulse-Kemp A.M."/>
            <person name="Ding M."/>
            <person name="Ye W."/>
            <person name="Kirkbride R.C."/>
            <person name="Jenkins J."/>
            <person name="Plott C."/>
            <person name="Lovell J."/>
            <person name="Lin Y.M."/>
            <person name="Vaughn R."/>
            <person name="Liu B."/>
            <person name="Simpson S."/>
            <person name="Scheffler B.E."/>
            <person name="Wen L."/>
            <person name="Saski C.A."/>
            <person name="Grover C.E."/>
            <person name="Hu G."/>
            <person name="Conover J.L."/>
            <person name="Carlson J.W."/>
            <person name="Shu S."/>
            <person name="Boston L.B."/>
            <person name="Williams M."/>
            <person name="Peterson D.G."/>
            <person name="McGee K."/>
            <person name="Jones D.C."/>
            <person name="Wendel J.F."/>
            <person name="Stelly D.M."/>
            <person name="Grimwood J."/>
            <person name="Schmutz J."/>
        </authorList>
    </citation>
    <scope>NUCLEOTIDE SEQUENCE [LARGE SCALE GENOMIC DNA]</scope>
    <source>
        <strain evidence="1">cv. TM-1</strain>
    </source>
</reference>
<proteinExistence type="predicted"/>
<organism evidence="1 2">
    <name type="scientific">Gossypium hirsutum</name>
    <name type="common">Upland cotton</name>
    <name type="synonym">Gossypium mexicanum</name>
    <dbReference type="NCBI Taxonomy" id="3635"/>
    <lineage>
        <taxon>Eukaryota</taxon>
        <taxon>Viridiplantae</taxon>
        <taxon>Streptophyta</taxon>
        <taxon>Embryophyta</taxon>
        <taxon>Tracheophyta</taxon>
        <taxon>Spermatophyta</taxon>
        <taxon>Magnoliopsida</taxon>
        <taxon>eudicotyledons</taxon>
        <taxon>Gunneridae</taxon>
        <taxon>Pentapetalae</taxon>
        <taxon>rosids</taxon>
        <taxon>malvids</taxon>
        <taxon>Malvales</taxon>
        <taxon>Malvaceae</taxon>
        <taxon>Malvoideae</taxon>
        <taxon>Gossypium</taxon>
    </lineage>
</organism>
<dbReference type="PaxDb" id="3635-A0A1U8P8I8"/>
<name>A0A1U8P8I8_GOSHI</name>
<dbReference type="SMR" id="A0A1U8P8I8"/>
<dbReference type="InterPro" id="IPR021109">
    <property type="entry name" value="Peptidase_aspartic_dom_sf"/>
</dbReference>
<evidence type="ECO:0000313" key="2">
    <source>
        <dbReference type="RefSeq" id="XP_016747527.2"/>
    </source>
</evidence>
<sequence length="196" mass="22311">MSRRKKIGGGEKIVLNEECSAVVSMKVPFKLRDPDSFTIAIEIGRVSFRNALRDVGASINLMSLSIYRRLGLGELKEMTVSLQLAYQYLVCLDGVLEVVLVNVRKFIFPIDFTVLDFEEDHKILVLVRRPFLATSRAIIDVRKRELTMDIEGETKIFKCVEPKSRSNEVLQSQGCSYAMQENSKVNEDKANLMIFK</sequence>
<dbReference type="KEGG" id="ghi:107956340"/>
<keyword evidence="1" id="KW-1185">Reference proteome</keyword>
<dbReference type="PANTHER" id="PTHR33067:SF31">
    <property type="entry name" value="RNA-DIRECTED DNA POLYMERASE"/>
    <property type="match status" value="1"/>
</dbReference>
<dbReference type="AlphaFoldDB" id="A0A1U8P8I8"/>